<gene>
    <name evidence="2" type="ORF">B0X71_07740</name>
</gene>
<dbReference type="Proteomes" id="UP000188184">
    <property type="component" value="Chromosome"/>
</dbReference>
<feature type="transmembrane region" description="Helical" evidence="1">
    <location>
        <begin position="72"/>
        <end position="105"/>
    </location>
</feature>
<dbReference type="EMBL" id="CP019640">
    <property type="protein sequence ID" value="AQQ52992.1"/>
    <property type="molecule type" value="Genomic_DNA"/>
</dbReference>
<reference evidence="2 3" key="1">
    <citation type="submission" date="2017-02" db="EMBL/GenBank/DDBJ databases">
        <title>The complete genomic sequence of a novel cold adapted crude oil-degrading bacterium Planococcus qaidamina Y42.</title>
        <authorList>
            <person name="Yang R."/>
        </authorList>
    </citation>
    <scope>NUCLEOTIDE SEQUENCE [LARGE SCALE GENOMIC DNA]</scope>
    <source>
        <strain evidence="2 3">Y42</strain>
    </source>
</reference>
<dbReference type="RefSeq" id="WP_077588875.1">
    <property type="nucleotide sequence ID" value="NZ_CP019640.1"/>
</dbReference>
<dbReference type="InterPro" id="IPR009574">
    <property type="entry name" value="DUF1189"/>
</dbReference>
<sequence length="172" mass="19363">MNMFQLLKASLMEPKKQAAARILPVGKILQFVFLFIALLTMLSFFELLRDLDEAALGMDGLVDYTSDIGWLLYPFGLIMLFVTTTVYHFTGISIFAFIGLGFLAIRKKKGEYRHMWRTAALAATGPTLFATVLSIFGVTFWILAAVMAATLVLLWIDARWYPNRPSSRPASR</sequence>
<dbReference type="Pfam" id="PF06691">
    <property type="entry name" value="DUF1189"/>
    <property type="match status" value="1"/>
</dbReference>
<protein>
    <submittedName>
        <fullName evidence="2">4-hydroxy-3-methylbut-2-en-1-yl diphosphate synthase</fullName>
    </submittedName>
</protein>
<feature type="transmembrane region" description="Helical" evidence="1">
    <location>
        <begin position="126"/>
        <end position="156"/>
    </location>
</feature>
<keyword evidence="1" id="KW-0472">Membrane</keyword>
<dbReference type="OrthoDB" id="1903376at2"/>
<dbReference type="KEGG" id="pmar:B0X71_07740"/>
<evidence type="ECO:0000313" key="3">
    <source>
        <dbReference type="Proteomes" id="UP000188184"/>
    </source>
</evidence>
<dbReference type="AlphaFoldDB" id="A0A1Q2KZC9"/>
<keyword evidence="1" id="KW-0812">Transmembrane</keyword>
<evidence type="ECO:0000256" key="1">
    <source>
        <dbReference type="SAM" id="Phobius"/>
    </source>
</evidence>
<evidence type="ECO:0000313" key="2">
    <source>
        <dbReference type="EMBL" id="AQQ52992.1"/>
    </source>
</evidence>
<keyword evidence="1" id="KW-1133">Transmembrane helix</keyword>
<organism evidence="2 3">
    <name type="scientific">Planococcus lenghuensis</name>
    <dbReference type="NCBI Taxonomy" id="2213202"/>
    <lineage>
        <taxon>Bacteria</taxon>
        <taxon>Bacillati</taxon>
        <taxon>Bacillota</taxon>
        <taxon>Bacilli</taxon>
        <taxon>Bacillales</taxon>
        <taxon>Caryophanaceae</taxon>
        <taxon>Planococcus</taxon>
    </lineage>
</organism>
<feature type="transmembrane region" description="Helical" evidence="1">
    <location>
        <begin position="21"/>
        <end position="45"/>
    </location>
</feature>
<name>A0A1Q2KZC9_9BACL</name>
<keyword evidence="3" id="KW-1185">Reference proteome</keyword>
<proteinExistence type="predicted"/>
<accession>A0A1Q2KZC9</accession>